<proteinExistence type="predicted"/>
<reference evidence="3 4" key="1">
    <citation type="submission" date="2019-12" db="EMBL/GenBank/DDBJ databases">
        <title>Shewanella insulae sp. nov., isolated from a tidal flat.</title>
        <authorList>
            <person name="Yoon J.-H."/>
        </authorList>
    </citation>
    <scope>NUCLEOTIDE SEQUENCE [LARGE SCALE GENOMIC DNA]</scope>
    <source>
        <strain evidence="3 4">JBTF-M18</strain>
    </source>
</reference>
<feature type="signal peptide" evidence="2">
    <location>
        <begin position="1"/>
        <end position="27"/>
    </location>
</feature>
<comment type="caution">
    <text evidence="3">The sequence shown here is derived from an EMBL/GenBank/DDBJ whole genome shotgun (WGS) entry which is preliminary data.</text>
</comment>
<evidence type="ECO:0000313" key="4">
    <source>
        <dbReference type="Proteomes" id="UP000474778"/>
    </source>
</evidence>
<dbReference type="PANTHER" id="PTHR30344:SF1">
    <property type="entry name" value="6-PHOSPHOGLUCONOLACTONASE"/>
    <property type="match status" value="1"/>
</dbReference>
<evidence type="ECO:0000256" key="1">
    <source>
        <dbReference type="ARBA" id="ARBA00022526"/>
    </source>
</evidence>
<accession>A0A6L7HUD4</accession>
<gene>
    <name evidence="3" type="ORF">GNT65_04450</name>
</gene>
<organism evidence="3 4">
    <name type="scientific">Shewanella insulae</name>
    <dbReference type="NCBI Taxonomy" id="2681496"/>
    <lineage>
        <taxon>Bacteria</taxon>
        <taxon>Pseudomonadati</taxon>
        <taxon>Pseudomonadota</taxon>
        <taxon>Gammaproteobacteria</taxon>
        <taxon>Alteromonadales</taxon>
        <taxon>Shewanellaceae</taxon>
        <taxon>Shewanella</taxon>
    </lineage>
</organism>
<dbReference type="Gene3D" id="2.60.40.10">
    <property type="entry name" value="Immunoglobulins"/>
    <property type="match status" value="2"/>
</dbReference>
<dbReference type="Pfam" id="PF05345">
    <property type="entry name" value="He_PIG"/>
    <property type="match status" value="1"/>
</dbReference>
<dbReference type="Proteomes" id="UP000474778">
    <property type="component" value="Unassembled WGS sequence"/>
</dbReference>
<dbReference type="GO" id="GO:0016020">
    <property type="term" value="C:membrane"/>
    <property type="evidence" value="ECO:0007669"/>
    <property type="project" value="InterPro"/>
</dbReference>
<dbReference type="InterPro" id="IPR020008">
    <property type="entry name" value="GlyGly_CTERM"/>
</dbReference>
<dbReference type="GO" id="GO:0006006">
    <property type="term" value="P:glucose metabolic process"/>
    <property type="evidence" value="ECO:0007669"/>
    <property type="project" value="UniProtKB-KW"/>
</dbReference>
<dbReference type="SUPFAM" id="SSF49313">
    <property type="entry name" value="Cadherin-like"/>
    <property type="match status" value="1"/>
</dbReference>
<dbReference type="InterPro" id="IPR015919">
    <property type="entry name" value="Cadherin-like_sf"/>
</dbReference>
<dbReference type="NCBIfam" id="TIGR03501">
    <property type="entry name" value="GlyGly_CTERM"/>
    <property type="match status" value="1"/>
</dbReference>
<evidence type="ECO:0000313" key="3">
    <source>
        <dbReference type="EMBL" id="MXR67922.1"/>
    </source>
</evidence>
<feature type="chain" id="PRO_5026826724" evidence="2">
    <location>
        <begin position="28"/>
        <end position="1025"/>
    </location>
</feature>
<dbReference type="SUPFAM" id="SSF63829">
    <property type="entry name" value="Calcium-dependent phosphotriesterase"/>
    <property type="match status" value="1"/>
</dbReference>
<keyword evidence="2" id="KW-0732">Signal</keyword>
<protein>
    <submittedName>
        <fullName evidence="3">GlyGly-CTERM sorting domain-containing protein</fullName>
    </submittedName>
</protein>
<dbReference type="PANTHER" id="PTHR30344">
    <property type="entry name" value="6-PHOSPHOGLUCONOLACTONASE-RELATED"/>
    <property type="match status" value="1"/>
</dbReference>
<dbReference type="GO" id="GO:0017057">
    <property type="term" value="F:6-phosphogluconolactonase activity"/>
    <property type="evidence" value="ECO:0007669"/>
    <property type="project" value="TreeGrafter"/>
</dbReference>
<evidence type="ECO:0000256" key="2">
    <source>
        <dbReference type="SAM" id="SignalP"/>
    </source>
</evidence>
<dbReference type="AlphaFoldDB" id="A0A6L7HUD4"/>
<name>A0A6L7HUD4_9GAMM</name>
<dbReference type="EMBL" id="WRPA01000003">
    <property type="protein sequence ID" value="MXR67922.1"/>
    <property type="molecule type" value="Genomic_DNA"/>
</dbReference>
<keyword evidence="1" id="KW-0119">Carbohydrate metabolism</keyword>
<keyword evidence="1" id="KW-0313">Glucose metabolism</keyword>
<dbReference type="InterPro" id="IPR050282">
    <property type="entry name" value="Cycloisomerase_2"/>
</dbReference>
<dbReference type="InterPro" id="IPR015943">
    <property type="entry name" value="WD40/YVTN_repeat-like_dom_sf"/>
</dbReference>
<dbReference type="GO" id="GO:0005509">
    <property type="term" value="F:calcium ion binding"/>
    <property type="evidence" value="ECO:0007669"/>
    <property type="project" value="InterPro"/>
</dbReference>
<dbReference type="InterPro" id="IPR013783">
    <property type="entry name" value="Ig-like_fold"/>
</dbReference>
<dbReference type="Gene3D" id="2.130.10.10">
    <property type="entry name" value="YVTN repeat-like/Quinoprotein amine dehydrogenase"/>
    <property type="match status" value="1"/>
</dbReference>
<keyword evidence="4" id="KW-1185">Reference proteome</keyword>
<sequence>MLPHMITTKPLCWLAALGLLSSFQSYGVVYNEAQTTAITEHMQHALAVENTGVINEGHIHDIYQFYASNKLAVGVDNHYLHTFFANDDNTISYMGKQSIGKEDYYNNRDNISLSPDAKFMYLKKREDSHYQIEVMSLDSDNKVWQTKFTYISIGTHSIDYSTKSQISDDGNYLFSWNSYQNHLSIAKRDKVTGELSPFILVDSDKLPSSVSGVEYDEANQTLLLFGRGTTYDSTSALIALKLDSTNGSTTEIARLPLIGTYQNINNIQFDPNTKNIFITESGNINVYHLDETNKTLTASYSDTIYNTFNTYVNSNSITLIDGKLFVQKSNSLGKIYRFNDGASPSFTLEDTVTTSVYLSQLTVADGIGWRMKNEKAELFANSSTAYDFVKKDTLVDGQQNMPIFGDSSTQIAFIESLDIIVAIDRQGIYSMLADSSAQTPLYSTTWEQLGFDYGASPSIDRVVVNGNNILLAGRYFNFTPNSQNDRFMALEVDDKGVISTEMKPLTASGNPFYYHGNSNSAQFDPSSGVAAFLSQDGGYAFFSLDADNNPTFIDTLDSALFNTYYSYRSIGFVDGKPYVWDRENTKFYFVGVDIANKDVDLEEGIDLSGSVPDNATIITNGKNIYFINDSAVSSYKINDDLSLSFMSTSFVSGLYSNDLTFISEDYVVNANYNNLNTYAIDRQSGVWKQLESIMAQDLGVSGLNTRKIAYDDSVKQNLIFNASLNYSNNLLMRADIATSPILTSALMPLLANEGEKVERNISEFVFDADNDDQLVFSSSNLPSDAELTESGMLTYDTTSHDSGELDILVTDSKDMTLSISLPFFANSAPVVEAIDTYWINPGQNITFNLADAVSDSEGQDLTFTTDEGSALEVNALGMAYGQLTQAGEHQVLATVTDTLGARASVSATVQVNSAPTASGLGAVSLKTGEAVSRDLASAFADADGHALSFTAVGLPSGISLSAQGQLSGSSKISGKSSVVVTATDAMGLSTNANLSIEVKEESSGGGSLGYLVLLLLPLAIRRKFH</sequence>